<keyword evidence="1" id="KW-1133">Transmembrane helix</keyword>
<dbReference type="InterPro" id="IPR032675">
    <property type="entry name" value="LRR_dom_sf"/>
</dbReference>
<dbReference type="PANTHER" id="PTHR34145">
    <property type="entry name" value="OS02G0105600 PROTEIN"/>
    <property type="match status" value="1"/>
</dbReference>
<name>A0ABM0PCC5_PRUMU</name>
<evidence type="ECO:0000313" key="4">
    <source>
        <dbReference type="RefSeq" id="XP_008237554.2"/>
    </source>
</evidence>
<dbReference type="InterPro" id="IPR036047">
    <property type="entry name" value="F-box-like_dom_sf"/>
</dbReference>
<feature type="domain" description="F-box" evidence="2">
    <location>
        <begin position="45"/>
        <end position="93"/>
    </location>
</feature>
<gene>
    <name evidence="4" type="primary">LOC103336288</name>
</gene>
<reference evidence="3" key="1">
    <citation type="journal article" date="2012" name="Nat. Commun.">
        <title>The genome of Prunus mume.</title>
        <authorList>
            <person name="Zhang Q."/>
            <person name="Chen W."/>
            <person name="Sun L."/>
            <person name="Zhao F."/>
            <person name="Huang B."/>
            <person name="Yang W."/>
            <person name="Tao Y."/>
            <person name="Wang J."/>
            <person name="Yuan Z."/>
            <person name="Fan G."/>
            <person name="Xing Z."/>
            <person name="Han C."/>
            <person name="Pan H."/>
            <person name="Zhong X."/>
            <person name="Shi W."/>
            <person name="Liang X."/>
            <person name="Du D."/>
            <person name="Sun F."/>
            <person name="Xu Z."/>
            <person name="Hao R."/>
            <person name="Lv T."/>
            <person name="Lv Y."/>
            <person name="Zheng Z."/>
            <person name="Sun M."/>
            <person name="Luo L."/>
            <person name="Cai M."/>
            <person name="Gao Y."/>
            <person name="Wang J."/>
            <person name="Yin Y."/>
            <person name="Xu X."/>
            <person name="Cheng T."/>
            <person name="Wang J."/>
        </authorList>
    </citation>
    <scope>NUCLEOTIDE SEQUENCE [LARGE SCALE GENOMIC DNA]</scope>
</reference>
<dbReference type="RefSeq" id="XP_008237554.2">
    <property type="nucleotide sequence ID" value="XM_008239332.2"/>
</dbReference>
<dbReference type="Gene3D" id="3.80.10.10">
    <property type="entry name" value="Ribonuclease Inhibitor"/>
    <property type="match status" value="2"/>
</dbReference>
<keyword evidence="3" id="KW-1185">Reference proteome</keyword>
<sequence length="586" mass="67243">MGYLAWYLILVLLNLFLGKLLYLFSLVKGRYNLRKRRKTTHDNLVDRISYLPHEILVTILSLLSLKEAASTSILSRQWQHLWTSTMNLNFDDEDTLCRTARPPGGKAQELANLRYVNWVNSVVEQHRGPKVEQFRVSFHLDKRSSSSIDKWIRFAMKKGVQMLDIDFLEYGFHQSYTLFPHQVFGFKQGSAFEVPNLDPCMYTGFKSLKDLCFKNVDVAEEVLQYFLSNCPVLERLSVYNSRYVSRLRVVGTSIALKYLEIRECFMMESIEIRDANLVSFTYAGHTIINLLIRNVPRLVDVSICEPNNLFFEVVFTQLSYCLSQLETLKLTYNVLFRCDRIFPTMPNLRHLGLIFEGDDAFALVNLTYFLQACPYLHKLVLQMHYEGPLKSFARAPKFSHNFLKVVEMVGYVGRTSDFALVRYLTKTAVNLEKIVVNPVQTWLLQSLNYRIMKDQILKWQETVRDRARNVAQNQLHGELPPNVRINLPNLEEFYCGGNKFTGTIPASLSNSSRLRMLNLAENGLTGTLPAENLGSLRSLVSINSSHNRLGSGTTGDWNFLSFLANCTSLEDFGMDTNHFGGEIPSS</sequence>
<protein>
    <submittedName>
        <fullName evidence="4">F-box/LRR-repeat protein At3g58900-like</fullName>
    </submittedName>
</protein>
<dbReference type="InterPro" id="IPR001611">
    <property type="entry name" value="Leu-rich_rpt"/>
</dbReference>
<dbReference type="SMART" id="SM00256">
    <property type="entry name" value="FBOX"/>
    <property type="match status" value="1"/>
</dbReference>
<proteinExistence type="predicted"/>
<dbReference type="GeneID" id="103336288"/>
<dbReference type="InterPro" id="IPR053772">
    <property type="entry name" value="At1g61320/At1g61330-like"/>
</dbReference>
<dbReference type="PANTHER" id="PTHR34145:SF68">
    <property type="entry name" value="FBD DOMAIN-CONTAINING PROTEIN"/>
    <property type="match status" value="1"/>
</dbReference>
<feature type="transmembrane region" description="Helical" evidence="1">
    <location>
        <begin position="48"/>
        <end position="65"/>
    </location>
</feature>
<evidence type="ECO:0000259" key="2">
    <source>
        <dbReference type="PROSITE" id="PS50181"/>
    </source>
</evidence>
<dbReference type="Proteomes" id="UP000694861">
    <property type="component" value="Linkage group LG6"/>
</dbReference>
<dbReference type="InterPro" id="IPR055357">
    <property type="entry name" value="LRR_At1g61320_AtMIF1"/>
</dbReference>
<reference evidence="4" key="2">
    <citation type="submission" date="2025-08" db="UniProtKB">
        <authorList>
            <consortium name="RefSeq"/>
        </authorList>
    </citation>
    <scope>IDENTIFICATION</scope>
</reference>
<dbReference type="Gene3D" id="1.20.1280.50">
    <property type="match status" value="1"/>
</dbReference>
<keyword evidence="1" id="KW-0812">Transmembrane</keyword>
<dbReference type="SUPFAM" id="SSF52058">
    <property type="entry name" value="L domain-like"/>
    <property type="match status" value="1"/>
</dbReference>
<dbReference type="CDD" id="cd22160">
    <property type="entry name" value="F-box_AtFBL13-like"/>
    <property type="match status" value="1"/>
</dbReference>
<dbReference type="SUPFAM" id="SSF81383">
    <property type="entry name" value="F-box domain"/>
    <property type="match status" value="1"/>
</dbReference>
<accession>A0ABM0PCC5</accession>
<dbReference type="Pfam" id="PF00560">
    <property type="entry name" value="LRR_1"/>
    <property type="match status" value="1"/>
</dbReference>
<dbReference type="Pfam" id="PF00646">
    <property type="entry name" value="F-box"/>
    <property type="match status" value="1"/>
</dbReference>
<keyword evidence="1" id="KW-0472">Membrane</keyword>
<evidence type="ECO:0000313" key="3">
    <source>
        <dbReference type="Proteomes" id="UP000694861"/>
    </source>
</evidence>
<dbReference type="InterPro" id="IPR053781">
    <property type="entry name" value="F-box_AtFBL13-like"/>
</dbReference>
<dbReference type="InterPro" id="IPR001810">
    <property type="entry name" value="F-box_dom"/>
</dbReference>
<feature type="transmembrane region" description="Helical" evidence="1">
    <location>
        <begin position="6"/>
        <end position="27"/>
    </location>
</feature>
<evidence type="ECO:0000256" key="1">
    <source>
        <dbReference type="SAM" id="Phobius"/>
    </source>
</evidence>
<dbReference type="PROSITE" id="PS50181">
    <property type="entry name" value="FBOX"/>
    <property type="match status" value="1"/>
</dbReference>
<organism evidence="3 4">
    <name type="scientific">Prunus mume</name>
    <name type="common">Japanese apricot</name>
    <name type="synonym">Armeniaca mume</name>
    <dbReference type="NCBI Taxonomy" id="102107"/>
    <lineage>
        <taxon>Eukaryota</taxon>
        <taxon>Viridiplantae</taxon>
        <taxon>Streptophyta</taxon>
        <taxon>Embryophyta</taxon>
        <taxon>Tracheophyta</taxon>
        <taxon>Spermatophyta</taxon>
        <taxon>Magnoliopsida</taxon>
        <taxon>eudicotyledons</taxon>
        <taxon>Gunneridae</taxon>
        <taxon>Pentapetalae</taxon>
        <taxon>rosids</taxon>
        <taxon>fabids</taxon>
        <taxon>Rosales</taxon>
        <taxon>Rosaceae</taxon>
        <taxon>Amygdaloideae</taxon>
        <taxon>Amygdaleae</taxon>
        <taxon>Prunus</taxon>
    </lineage>
</organism>
<dbReference type="Pfam" id="PF23622">
    <property type="entry name" value="LRR_At1g61320_AtMIF1"/>
    <property type="match status" value="1"/>
</dbReference>